<dbReference type="Proteomes" id="UP000316855">
    <property type="component" value="Chromosome"/>
</dbReference>
<gene>
    <name evidence="1" type="ORF">Pan161_07740</name>
</gene>
<organism evidence="1 2">
    <name type="scientific">Gimesia algae</name>
    <dbReference type="NCBI Taxonomy" id="2527971"/>
    <lineage>
        <taxon>Bacteria</taxon>
        <taxon>Pseudomonadati</taxon>
        <taxon>Planctomycetota</taxon>
        <taxon>Planctomycetia</taxon>
        <taxon>Planctomycetales</taxon>
        <taxon>Planctomycetaceae</taxon>
        <taxon>Gimesia</taxon>
    </lineage>
</organism>
<accession>A0A517V815</accession>
<dbReference type="EMBL" id="CP036343">
    <property type="protein sequence ID" value="QDT89148.1"/>
    <property type="molecule type" value="Genomic_DNA"/>
</dbReference>
<protein>
    <submittedName>
        <fullName evidence="1">Uncharacterized protein</fullName>
    </submittedName>
</protein>
<sequence length="38" mass="4038">MQRTTEPDSALLVSGAQNLTACNDMHLQAAVQQEPDPG</sequence>
<dbReference type="AlphaFoldDB" id="A0A517V815"/>
<evidence type="ECO:0000313" key="1">
    <source>
        <dbReference type="EMBL" id="QDT89148.1"/>
    </source>
</evidence>
<reference evidence="1 2" key="1">
    <citation type="submission" date="2019-02" db="EMBL/GenBank/DDBJ databases">
        <title>Deep-cultivation of Planctomycetes and their phenomic and genomic characterization uncovers novel biology.</title>
        <authorList>
            <person name="Wiegand S."/>
            <person name="Jogler M."/>
            <person name="Boedeker C."/>
            <person name="Pinto D."/>
            <person name="Vollmers J."/>
            <person name="Rivas-Marin E."/>
            <person name="Kohn T."/>
            <person name="Peeters S.H."/>
            <person name="Heuer A."/>
            <person name="Rast P."/>
            <person name="Oberbeckmann S."/>
            <person name="Bunk B."/>
            <person name="Jeske O."/>
            <person name="Meyerdierks A."/>
            <person name="Storesund J.E."/>
            <person name="Kallscheuer N."/>
            <person name="Luecker S."/>
            <person name="Lage O.M."/>
            <person name="Pohl T."/>
            <person name="Merkel B.J."/>
            <person name="Hornburger P."/>
            <person name="Mueller R.-W."/>
            <person name="Bruemmer F."/>
            <person name="Labrenz M."/>
            <person name="Spormann A.M."/>
            <person name="Op den Camp H."/>
            <person name="Overmann J."/>
            <person name="Amann R."/>
            <person name="Jetten M.S.M."/>
            <person name="Mascher T."/>
            <person name="Medema M.H."/>
            <person name="Devos D.P."/>
            <person name="Kaster A.-K."/>
            <person name="Ovreas L."/>
            <person name="Rohde M."/>
            <person name="Galperin M.Y."/>
            <person name="Jogler C."/>
        </authorList>
    </citation>
    <scope>NUCLEOTIDE SEQUENCE [LARGE SCALE GENOMIC DNA]</scope>
    <source>
        <strain evidence="1 2">Pan161</strain>
    </source>
</reference>
<keyword evidence="2" id="KW-1185">Reference proteome</keyword>
<dbReference type="KEGG" id="gax:Pan161_07740"/>
<name>A0A517V815_9PLAN</name>
<evidence type="ECO:0000313" key="2">
    <source>
        <dbReference type="Proteomes" id="UP000316855"/>
    </source>
</evidence>
<proteinExistence type="predicted"/>